<accession>A0A926DCQ2</accession>
<reference evidence="2" key="1">
    <citation type="submission" date="2020-08" db="EMBL/GenBank/DDBJ databases">
        <title>Genome public.</title>
        <authorList>
            <person name="Liu C."/>
            <person name="Sun Q."/>
        </authorList>
    </citation>
    <scope>NUCLEOTIDE SEQUENCE</scope>
    <source>
        <strain evidence="2">BX7</strain>
    </source>
</reference>
<dbReference type="SUPFAM" id="SSF53474">
    <property type="entry name" value="alpha/beta-Hydrolases"/>
    <property type="match status" value="1"/>
</dbReference>
<dbReference type="PANTHER" id="PTHR43798">
    <property type="entry name" value="MONOACYLGLYCEROL LIPASE"/>
    <property type="match status" value="1"/>
</dbReference>
<keyword evidence="3" id="KW-1185">Reference proteome</keyword>
<dbReference type="Pfam" id="PF12697">
    <property type="entry name" value="Abhydrolase_6"/>
    <property type="match status" value="1"/>
</dbReference>
<protein>
    <submittedName>
        <fullName evidence="2">Alpha/beta fold hydrolase</fullName>
    </submittedName>
</protein>
<feature type="domain" description="AB hydrolase-1" evidence="1">
    <location>
        <begin position="4"/>
        <end position="198"/>
    </location>
</feature>
<dbReference type="InterPro" id="IPR000073">
    <property type="entry name" value="AB_hydrolase_1"/>
</dbReference>
<organism evidence="2 3">
    <name type="scientific">Feifania hominis</name>
    <dbReference type="NCBI Taxonomy" id="2763660"/>
    <lineage>
        <taxon>Bacteria</taxon>
        <taxon>Bacillati</taxon>
        <taxon>Bacillota</taxon>
        <taxon>Clostridia</taxon>
        <taxon>Eubacteriales</taxon>
        <taxon>Feifaniaceae</taxon>
        <taxon>Feifania</taxon>
    </lineage>
</organism>
<gene>
    <name evidence="2" type="ORF">H8695_07670</name>
</gene>
<proteinExistence type="predicted"/>
<dbReference type="GO" id="GO:0016787">
    <property type="term" value="F:hydrolase activity"/>
    <property type="evidence" value="ECO:0007669"/>
    <property type="project" value="UniProtKB-KW"/>
</dbReference>
<evidence type="ECO:0000259" key="1">
    <source>
        <dbReference type="Pfam" id="PF12697"/>
    </source>
</evidence>
<dbReference type="InterPro" id="IPR050266">
    <property type="entry name" value="AB_hydrolase_sf"/>
</dbReference>
<dbReference type="EMBL" id="JACRSP010000003">
    <property type="protein sequence ID" value="MBC8536560.1"/>
    <property type="molecule type" value="Genomic_DNA"/>
</dbReference>
<dbReference type="Proteomes" id="UP000620366">
    <property type="component" value="Unassembled WGS sequence"/>
</dbReference>
<dbReference type="InterPro" id="IPR029058">
    <property type="entry name" value="AB_hydrolase_fold"/>
</dbReference>
<sequence>MQQIFLHGLGQTGRSWSETVEKLQAAEDCLCPDLAEILRGNCATYQNLYEAVSEICDQSMESIDLCGLSLGGVLALHYAIEHPRKIHSLVLIAPQYKMPKTLLRIQNMFFQLMPKAVFQPMGFEKKEFIRLCKTMMKLDFSDSLSKITCPTLVICGEKDFANRKAAGKLADILTNAEMREIAGAGHEVNVDAPEALSEVLYSFYRRTE</sequence>
<dbReference type="RefSeq" id="WP_249300402.1">
    <property type="nucleotide sequence ID" value="NZ_JACRSP010000003.1"/>
</dbReference>
<comment type="caution">
    <text evidence="2">The sequence shown here is derived from an EMBL/GenBank/DDBJ whole genome shotgun (WGS) entry which is preliminary data.</text>
</comment>
<name>A0A926DCQ2_9FIRM</name>
<evidence type="ECO:0000313" key="3">
    <source>
        <dbReference type="Proteomes" id="UP000620366"/>
    </source>
</evidence>
<dbReference type="Gene3D" id="3.40.50.1820">
    <property type="entry name" value="alpha/beta hydrolase"/>
    <property type="match status" value="1"/>
</dbReference>
<keyword evidence="2" id="KW-0378">Hydrolase</keyword>
<evidence type="ECO:0000313" key="2">
    <source>
        <dbReference type="EMBL" id="MBC8536560.1"/>
    </source>
</evidence>
<dbReference type="AlphaFoldDB" id="A0A926DCQ2"/>